<proteinExistence type="predicted"/>
<dbReference type="AlphaFoldDB" id="A0A1U9ZTX7"/>
<evidence type="ECO:0000256" key="1">
    <source>
        <dbReference type="SAM" id="Phobius"/>
    </source>
</evidence>
<feature type="transmembrane region" description="Helical" evidence="1">
    <location>
        <begin position="176"/>
        <end position="195"/>
    </location>
</feature>
<feature type="transmembrane region" description="Helical" evidence="1">
    <location>
        <begin position="419"/>
        <end position="437"/>
    </location>
</feature>
<feature type="transmembrane region" description="Helical" evidence="1">
    <location>
        <begin position="114"/>
        <end position="134"/>
    </location>
</feature>
<keyword evidence="1" id="KW-0812">Transmembrane</keyword>
<dbReference type="STRING" id="1909395.BKM31_07795"/>
<dbReference type="OrthoDB" id="3538482at2"/>
<evidence type="ECO:0000313" key="2">
    <source>
        <dbReference type="EMBL" id="AQZ61393.1"/>
    </source>
</evidence>
<keyword evidence="1" id="KW-1133">Transmembrane helix</keyword>
<feature type="transmembrane region" description="Helical" evidence="1">
    <location>
        <begin position="52"/>
        <end position="71"/>
    </location>
</feature>
<feature type="transmembrane region" description="Helical" evidence="1">
    <location>
        <begin position="207"/>
        <end position="227"/>
    </location>
</feature>
<protein>
    <submittedName>
        <fullName evidence="2">Uncharacterized protein</fullName>
    </submittedName>
</protein>
<feature type="transmembrane region" description="Helical" evidence="1">
    <location>
        <begin position="341"/>
        <end position="364"/>
    </location>
</feature>
<reference evidence="3" key="1">
    <citation type="journal article" date="2017" name="Med. Chem. Commun.">
        <title>Nonomuraea sp. ATCC 55076 harbours the largest actinomycete chromosome to date and the kistamicin biosynthetic gene cluster.</title>
        <authorList>
            <person name="Nazari B."/>
            <person name="Forneris C.C."/>
            <person name="Gibson M.I."/>
            <person name="Moon K."/>
            <person name="Schramma K.R."/>
            <person name="Seyedsayamdost M.R."/>
        </authorList>
    </citation>
    <scope>NUCLEOTIDE SEQUENCE [LARGE SCALE GENOMIC DNA]</scope>
    <source>
        <strain evidence="3">ATCC 55076</strain>
    </source>
</reference>
<feature type="transmembrane region" description="Helical" evidence="1">
    <location>
        <begin position="91"/>
        <end position="108"/>
    </location>
</feature>
<keyword evidence="1" id="KW-0472">Membrane</keyword>
<accession>A0A1U9ZTX7</accession>
<name>A0A1U9ZTX7_9ACTN</name>
<keyword evidence="3" id="KW-1185">Reference proteome</keyword>
<evidence type="ECO:0000313" key="3">
    <source>
        <dbReference type="Proteomes" id="UP000190797"/>
    </source>
</evidence>
<dbReference type="Proteomes" id="UP000190797">
    <property type="component" value="Chromosome"/>
</dbReference>
<feature type="transmembrane region" description="Helical" evidence="1">
    <location>
        <begin position="376"/>
        <end position="399"/>
    </location>
</feature>
<gene>
    <name evidence="2" type="ORF">BKM31_07795</name>
</gene>
<dbReference type="EMBL" id="CP017717">
    <property type="protein sequence ID" value="AQZ61393.1"/>
    <property type="molecule type" value="Genomic_DNA"/>
</dbReference>
<dbReference type="KEGG" id="noa:BKM31_07795"/>
<dbReference type="RefSeq" id="WP_080037519.1">
    <property type="nucleotide sequence ID" value="NZ_CP017717.1"/>
</dbReference>
<sequence>MRRYRSAVPALLAAGGYATAVAVTAVLAVTGGDIGPLWRLTLLHEAGDAAVTWQNVLVLVAMGAVMTWALWQCLRGPVAGARPAPGRGVRWLRTAMYASAAMSLLYALLPDWPWWPAVADALVLAAVALLLGPVLRRTVRLADLALASGVLAHLVGAYHTVSDEFGWRLWPSSDPVVTWVAAVAGPYWLAMVLVAQWRDGRFRRSTVGIGVAHLLSPLLLLPVVLLFALVDGFGDVEDGVSWVFDVLLTVWLARSAHDLADPGARPAPSPPLLAVPPALVMEPRPAARTGLAVPSRLFAWTGLAACVMLLAPATVNLLRGNSLWLTPRVEAPPWAGETAGLLWRAVETFAGVGGPAVLVLLALLGGRVAAGAAMGVLLLTAAGGAAGLVFFLEPFWTGLTWFNRPAGDVLGLRSGTPVSAMWFVTACVCAAVLLWWARIVRPRR</sequence>
<feature type="transmembrane region" description="Helical" evidence="1">
    <location>
        <begin position="141"/>
        <end position="161"/>
    </location>
</feature>
<organism evidence="2 3">
    <name type="scientific">[Actinomadura] parvosata subsp. kistnae</name>
    <dbReference type="NCBI Taxonomy" id="1909395"/>
    <lineage>
        <taxon>Bacteria</taxon>
        <taxon>Bacillati</taxon>
        <taxon>Actinomycetota</taxon>
        <taxon>Actinomycetes</taxon>
        <taxon>Streptosporangiales</taxon>
        <taxon>Streptosporangiaceae</taxon>
        <taxon>Nonomuraea</taxon>
    </lineage>
</organism>